<name>A0ABS9T6Z1_9PSEU</name>
<keyword evidence="3" id="KW-1185">Reference proteome</keyword>
<protein>
    <submittedName>
        <fullName evidence="2">Nitroreductase family protein</fullName>
    </submittedName>
</protein>
<proteinExistence type="predicted"/>
<dbReference type="InterPro" id="IPR050627">
    <property type="entry name" value="Nitroreductase/BluB"/>
</dbReference>
<reference evidence="2 3" key="1">
    <citation type="submission" date="2022-03" db="EMBL/GenBank/DDBJ databases">
        <title>Pseudonocardia alaer sp. nov., a novel actinomycete isolated from reed forest soil.</title>
        <authorList>
            <person name="Wang L."/>
        </authorList>
    </citation>
    <scope>NUCLEOTIDE SEQUENCE [LARGE SCALE GENOMIC DNA]</scope>
    <source>
        <strain evidence="2 3">Y-16303</strain>
        <plasmid evidence="2">unnamed</plasmid>
    </source>
</reference>
<dbReference type="EMBL" id="JAKXMK010000002">
    <property type="protein sequence ID" value="MCH6164302.1"/>
    <property type="molecule type" value="Genomic_DNA"/>
</dbReference>
<evidence type="ECO:0000313" key="2">
    <source>
        <dbReference type="EMBL" id="MCH6164302.1"/>
    </source>
</evidence>
<evidence type="ECO:0000259" key="1">
    <source>
        <dbReference type="Pfam" id="PF00881"/>
    </source>
</evidence>
<accession>A0ABS9T6Z1</accession>
<dbReference type="PANTHER" id="PTHR23026">
    <property type="entry name" value="NADPH NITROREDUCTASE"/>
    <property type="match status" value="1"/>
</dbReference>
<feature type="domain" description="Nitroreductase" evidence="1">
    <location>
        <begin position="119"/>
        <end position="310"/>
    </location>
</feature>
<dbReference type="RefSeq" id="WP_241034505.1">
    <property type="nucleotide sequence ID" value="NZ_BAAAJF010000034.1"/>
</dbReference>
<dbReference type="SUPFAM" id="SSF55469">
    <property type="entry name" value="FMN-dependent nitroreductase-like"/>
    <property type="match status" value="2"/>
</dbReference>
<gene>
    <name evidence="2" type="ORF">MMF94_01300</name>
</gene>
<evidence type="ECO:0000313" key="3">
    <source>
        <dbReference type="Proteomes" id="UP001299970"/>
    </source>
</evidence>
<geneLocation type="plasmid" evidence="2">
    <name>unnamed</name>
</geneLocation>
<dbReference type="Proteomes" id="UP001299970">
    <property type="component" value="Unassembled WGS sequence"/>
</dbReference>
<dbReference type="Pfam" id="PF00881">
    <property type="entry name" value="Nitroreductase"/>
    <property type="match status" value="1"/>
</dbReference>
<dbReference type="Gene3D" id="3.40.109.10">
    <property type="entry name" value="NADH Oxidase"/>
    <property type="match status" value="1"/>
</dbReference>
<comment type="caution">
    <text evidence="2">The sequence shown here is derived from an EMBL/GenBank/DDBJ whole genome shotgun (WGS) entry which is preliminary data.</text>
</comment>
<organism evidence="2 3">
    <name type="scientific">Pseudonocardia alaniniphila</name>
    <dbReference type="NCBI Taxonomy" id="75291"/>
    <lineage>
        <taxon>Bacteria</taxon>
        <taxon>Bacillati</taxon>
        <taxon>Actinomycetota</taxon>
        <taxon>Actinomycetes</taxon>
        <taxon>Pseudonocardiales</taxon>
        <taxon>Pseudonocardiaceae</taxon>
        <taxon>Pseudonocardia</taxon>
    </lineage>
</organism>
<dbReference type="InterPro" id="IPR029479">
    <property type="entry name" value="Nitroreductase"/>
</dbReference>
<dbReference type="PANTHER" id="PTHR23026:SF123">
    <property type="entry name" value="NAD(P)H NITROREDUCTASE RV3131-RELATED"/>
    <property type="match status" value="1"/>
</dbReference>
<sequence length="334" mass="35820">MTSERAAMSDPDLAGAVTDALRAPSVQNTQPWKWRILDDSVQLYADEDRHLYVTDPEQRDLVLSCGAALHHLLVALAARGVGTDVTRLPDPEDCDHLATVAVNPASAPDALTASLYPAIAARRTDRRRMSDDPVSPDQVEALQEHAGHVGGLLVPVTEPHAREQLVATLTEANEQQRHEPGYASELRLWTHRLPGSHDGIPADAVAASVCGARPTGLRRFGPATLAQPPLSPGHTPDDAAEFLVVATPTDTVLDHIRAGEATSAVLLAATRMGLATTPLSQALEIDSCRHRIRTEVLRMPEYPQLVVRVGLPATGADELPVTPRRALRSVLLPG</sequence>
<dbReference type="InterPro" id="IPR000415">
    <property type="entry name" value="Nitroreductase-like"/>
</dbReference>
<keyword evidence="2" id="KW-0614">Plasmid</keyword>
<dbReference type="NCBIfam" id="NF047509">
    <property type="entry name" value="Rv3131_FMN_oxido"/>
    <property type="match status" value="1"/>
</dbReference>